<name>A0ACB8Q532_9AGAM</name>
<organism evidence="1 2">
    <name type="scientific">Vararia minispora EC-137</name>
    <dbReference type="NCBI Taxonomy" id="1314806"/>
    <lineage>
        <taxon>Eukaryota</taxon>
        <taxon>Fungi</taxon>
        <taxon>Dikarya</taxon>
        <taxon>Basidiomycota</taxon>
        <taxon>Agaricomycotina</taxon>
        <taxon>Agaricomycetes</taxon>
        <taxon>Russulales</taxon>
        <taxon>Lachnocladiaceae</taxon>
        <taxon>Vararia</taxon>
    </lineage>
</organism>
<gene>
    <name evidence="1" type="ORF">K488DRAFT_75082</name>
</gene>
<proteinExistence type="predicted"/>
<dbReference type="EMBL" id="MU274191">
    <property type="protein sequence ID" value="KAI0026783.1"/>
    <property type="molecule type" value="Genomic_DNA"/>
</dbReference>
<sequence length="170" mass="18806">MAKTVGSNYKYTEVEDKVMGREVLSICGRKGDTGPWQCAQGGSRALPHCDARGFDVPGAELLGSDDLAAFVAALQVQDSVEELDVEYPDNPWDWPEALSLPDFEQWRLAIHDELRSTVDLDVYELIPGATVPSDRTKGLAVHDECYGEQSHPKKSALLSTHVRHRDKLLS</sequence>
<evidence type="ECO:0000313" key="1">
    <source>
        <dbReference type="EMBL" id="KAI0026783.1"/>
    </source>
</evidence>
<keyword evidence="2" id="KW-1185">Reference proteome</keyword>
<comment type="caution">
    <text evidence="1">The sequence shown here is derived from an EMBL/GenBank/DDBJ whole genome shotgun (WGS) entry which is preliminary data.</text>
</comment>
<reference evidence="1" key="1">
    <citation type="submission" date="2021-02" db="EMBL/GenBank/DDBJ databases">
        <authorList>
            <consortium name="DOE Joint Genome Institute"/>
            <person name="Ahrendt S."/>
            <person name="Looney B.P."/>
            <person name="Miyauchi S."/>
            <person name="Morin E."/>
            <person name="Drula E."/>
            <person name="Courty P.E."/>
            <person name="Chicoki N."/>
            <person name="Fauchery L."/>
            <person name="Kohler A."/>
            <person name="Kuo A."/>
            <person name="Labutti K."/>
            <person name="Pangilinan J."/>
            <person name="Lipzen A."/>
            <person name="Riley R."/>
            <person name="Andreopoulos W."/>
            <person name="He G."/>
            <person name="Johnson J."/>
            <person name="Barry K.W."/>
            <person name="Grigoriev I.V."/>
            <person name="Nagy L."/>
            <person name="Hibbett D."/>
            <person name="Henrissat B."/>
            <person name="Matheny P.B."/>
            <person name="Labbe J."/>
            <person name="Martin F."/>
        </authorList>
    </citation>
    <scope>NUCLEOTIDE SEQUENCE</scope>
    <source>
        <strain evidence="1">EC-137</strain>
    </source>
</reference>
<evidence type="ECO:0000313" key="2">
    <source>
        <dbReference type="Proteomes" id="UP000814128"/>
    </source>
</evidence>
<reference evidence="1" key="2">
    <citation type="journal article" date="2022" name="New Phytol.">
        <title>Evolutionary transition to the ectomycorrhizal habit in the genomes of a hyperdiverse lineage of mushroom-forming fungi.</title>
        <authorList>
            <person name="Looney B."/>
            <person name="Miyauchi S."/>
            <person name="Morin E."/>
            <person name="Drula E."/>
            <person name="Courty P.E."/>
            <person name="Kohler A."/>
            <person name="Kuo A."/>
            <person name="LaButti K."/>
            <person name="Pangilinan J."/>
            <person name="Lipzen A."/>
            <person name="Riley R."/>
            <person name="Andreopoulos W."/>
            <person name="He G."/>
            <person name="Johnson J."/>
            <person name="Nolan M."/>
            <person name="Tritt A."/>
            <person name="Barry K.W."/>
            <person name="Grigoriev I.V."/>
            <person name="Nagy L.G."/>
            <person name="Hibbett D."/>
            <person name="Henrissat B."/>
            <person name="Matheny P.B."/>
            <person name="Labbe J."/>
            <person name="Martin F.M."/>
        </authorList>
    </citation>
    <scope>NUCLEOTIDE SEQUENCE</scope>
    <source>
        <strain evidence="1">EC-137</strain>
    </source>
</reference>
<accession>A0ACB8Q532</accession>
<protein>
    <submittedName>
        <fullName evidence="1">Uncharacterized protein</fullName>
    </submittedName>
</protein>
<dbReference type="Proteomes" id="UP000814128">
    <property type="component" value="Unassembled WGS sequence"/>
</dbReference>